<evidence type="ECO:0000256" key="1">
    <source>
        <dbReference type="ARBA" id="ARBA00022741"/>
    </source>
</evidence>
<evidence type="ECO:0000256" key="2">
    <source>
        <dbReference type="ARBA" id="ARBA00022840"/>
    </source>
</evidence>
<keyword evidence="1" id="KW-0547">Nucleotide-binding</keyword>
<proteinExistence type="predicted"/>
<dbReference type="Gene3D" id="3.40.50.300">
    <property type="entry name" value="P-loop containing nucleotide triphosphate hydrolases"/>
    <property type="match status" value="1"/>
</dbReference>
<gene>
    <name evidence="5" type="ORF">SAMN05920897_10139</name>
</gene>
<dbReference type="Proteomes" id="UP000186400">
    <property type="component" value="Unassembled WGS sequence"/>
</dbReference>
<sequence length="604" mass="65697">MDADLVRELRERSIAIGSGKGGVGKSTTALNIALLLARKQLRVGLVDLDPLSNVAVILDLPEGALQKVLSHHEDQGSLGKFVIPYTDYLDLVFPHPGSAKDKLFTRFARQLVEAYDILIYDMPAGISVEENLGFLPSTGSLVVVTNAEPTAHVSAGGYLRSVFEIVPDMPVMIWHNRYQPAGESGFDPRAVAANYNKYVEPELQITRQEEARLKDVAFVPSDPALNLLQTELDPTVTILSKLRELFSLILDQQVRDRVSLVPAGARSRDLISYYITRNPAPEDTARAVRDLDTFLLGLLQGSAREAVRSLLASLGETAREGNSPGQAASGEYRILSEKQAEAVGDVLGALRRSELHQELLRVLRILDEAITAIVEQSRGFLPAGSLDHSRIVRGAVPRLLRLLAQEAEMLPGFSRNAASVALFLIAADKEFDDAETRTLLLRLVPERRSSRGVVQRDRYRQILRLLSRDNHYHTLFFQVVKAIFPGITRRISSLNQEFSLGPLLLRDDQGKINAPAYVKLSTHLLHDTVNAGLGVSISATYNAASQAIRRGVEAILQERGWSQGGSGEGPRREGSAPPTGSVAGPDTAAALSVSSPASVSPAGN</sequence>
<dbReference type="GO" id="GO:0005524">
    <property type="term" value="F:ATP binding"/>
    <property type="evidence" value="ECO:0007669"/>
    <property type="project" value="UniProtKB-KW"/>
</dbReference>
<dbReference type="GO" id="GO:0009898">
    <property type="term" value="C:cytoplasmic side of plasma membrane"/>
    <property type="evidence" value="ECO:0007669"/>
    <property type="project" value="TreeGrafter"/>
</dbReference>
<name>A0A1N6N4Y3_9SPIO</name>
<keyword evidence="5" id="KW-0966">Cell projection</keyword>
<feature type="compositionally biased region" description="Low complexity" evidence="3">
    <location>
        <begin position="588"/>
        <end position="604"/>
    </location>
</feature>
<evidence type="ECO:0000313" key="6">
    <source>
        <dbReference type="Proteomes" id="UP000186400"/>
    </source>
</evidence>
<accession>A0A1N6N4Y3</accession>
<dbReference type="InterPro" id="IPR027417">
    <property type="entry name" value="P-loop_NTPase"/>
</dbReference>
<keyword evidence="5" id="KW-0282">Flagellum</keyword>
<keyword evidence="6" id="KW-1185">Reference proteome</keyword>
<dbReference type="AlphaFoldDB" id="A0A1N6N4Y3"/>
<dbReference type="PANTHER" id="PTHR43384:SF4">
    <property type="entry name" value="CELLULOSE BIOSYNTHESIS PROTEIN BCSQ-RELATED"/>
    <property type="match status" value="1"/>
</dbReference>
<keyword evidence="5" id="KW-0969">Cilium</keyword>
<evidence type="ECO:0000256" key="3">
    <source>
        <dbReference type="SAM" id="MobiDB-lite"/>
    </source>
</evidence>
<dbReference type="SUPFAM" id="SSF52540">
    <property type="entry name" value="P-loop containing nucleoside triphosphate hydrolases"/>
    <property type="match status" value="1"/>
</dbReference>
<dbReference type="PANTHER" id="PTHR43384">
    <property type="entry name" value="SEPTUM SITE-DETERMINING PROTEIN MIND HOMOLOG, CHLOROPLASTIC-RELATED"/>
    <property type="match status" value="1"/>
</dbReference>
<dbReference type="GO" id="GO:0005829">
    <property type="term" value="C:cytosol"/>
    <property type="evidence" value="ECO:0007669"/>
    <property type="project" value="TreeGrafter"/>
</dbReference>
<feature type="region of interest" description="Disordered" evidence="3">
    <location>
        <begin position="561"/>
        <end position="604"/>
    </location>
</feature>
<reference evidence="6" key="1">
    <citation type="submission" date="2017-01" db="EMBL/GenBank/DDBJ databases">
        <authorList>
            <person name="Varghese N."/>
            <person name="Submissions S."/>
        </authorList>
    </citation>
    <scope>NUCLEOTIDE SEQUENCE [LARGE SCALE GENOMIC DNA]</scope>
    <source>
        <strain evidence="6">ASpG1</strain>
    </source>
</reference>
<dbReference type="InterPro" id="IPR050625">
    <property type="entry name" value="ParA/MinD_ATPase"/>
</dbReference>
<keyword evidence="2" id="KW-0067">ATP-binding</keyword>
<evidence type="ECO:0000259" key="4">
    <source>
        <dbReference type="Pfam" id="PF01656"/>
    </source>
</evidence>
<protein>
    <submittedName>
        <fullName evidence="5">Flagellar biosynthesis protein FlhG</fullName>
    </submittedName>
</protein>
<organism evidence="5 6">
    <name type="scientific">Alkalispirochaeta americana</name>
    <dbReference type="NCBI Taxonomy" id="159291"/>
    <lineage>
        <taxon>Bacteria</taxon>
        <taxon>Pseudomonadati</taxon>
        <taxon>Spirochaetota</taxon>
        <taxon>Spirochaetia</taxon>
        <taxon>Spirochaetales</taxon>
        <taxon>Spirochaetaceae</taxon>
        <taxon>Alkalispirochaeta</taxon>
    </lineage>
</organism>
<feature type="domain" description="CobQ/CobB/MinD/ParA nucleotide binding" evidence="4">
    <location>
        <begin position="14"/>
        <end position="116"/>
    </location>
</feature>
<dbReference type="GO" id="GO:0016887">
    <property type="term" value="F:ATP hydrolysis activity"/>
    <property type="evidence" value="ECO:0007669"/>
    <property type="project" value="TreeGrafter"/>
</dbReference>
<dbReference type="STRING" id="159291.SAMN05920897_10139"/>
<dbReference type="InterPro" id="IPR002586">
    <property type="entry name" value="CobQ/CobB/MinD/ParA_Nub-bd_dom"/>
</dbReference>
<evidence type="ECO:0000313" key="5">
    <source>
        <dbReference type="EMBL" id="SIP87140.1"/>
    </source>
</evidence>
<dbReference type="EMBL" id="FTMS01000001">
    <property type="protein sequence ID" value="SIP87140.1"/>
    <property type="molecule type" value="Genomic_DNA"/>
</dbReference>
<dbReference type="Pfam" id="PF01656">
    <property type="entry name" value="CbiA"/>
    <property type="match status" value="1"/>
</dbReference>
<dbReference type="GO" id="GO:0051782">
    <property type="term" value="P:negative regulation of cell division"/>
    <property type="evidence" value="ECO:0007669"/>
    <property type="project" value="TreeGrafter"/>
</dbReference>